<dbReference type="Proteomes" id="UP000241769">
    <property type="component" value="Unassembled WGS sequence"/>
</dbReference>
<accession>A0A2P6NZ07</accession>
<protein>
    <submittedName>
        <fullName evidence="1">Uncharacterized protein</fullName>
    </submittedName>
</protein>
<dbReference type="AlphaFoldDB" id="A0A2P6NZ07"/>
<evidence type="ECO:0000313" key="1">
    <source>
        <dbReference type="EMBL" id="PRP89191.1"/>
    </source>
</evidence>
<sequence length="127" mass="13660">MPLERSESDEDDIGSMATAPVPFSWWSNAAVPAIIVCGMYLPESIPPSLSTRQIEPRVGPSNCVAASGIHSGEWTVDHSEGTPHVFCRVVSAPSEGYGPAQKELEDDKSVLFHRRMLDGCGDGRSFG</sequence>
<organism evidence="1 2">
    <name type="scientific">Planoprotostelium fungivorum</name>
    <dbReference type="NCBI Taxonomy" id="1890364"/>
    <lineage>
        <taxon>Eukaryota</taxon>
        <taxon>Amoebozoa</taxon>
        <taxon>Evosea</taxon>
        <taxon>Variosea</taxon>
        <taxon>Cavosteliida</taxon>
        <taxon>Cavosteliaceae</taxon>
        <taxon>Planoprotostelium</taxon>
    </lineage>
</organism>
<reference evidence="1 2" key="1">
    <citation type="journal article" date="2018" name="Genome Biol. Evol.">
        <title>Multiple Roots of Fruiting Body Formation in Amoebozoa.</title>
        <authorList>
            <person name="Hillmann F."/>
            <person name="Forbes G."/>
            <person name="Novohradska S."/>
            <person name="Ferling I."/>
            <person name="Riege K."/>
            <person name="Groth M."/>
            <person name="Westermann M."/>
            <person name="Marz M."/>
            <person name="Spaller T."/>
            <person name="Winckler T."/>
            <person name="Schaap P."/>
            <person name="Glockner G."/>
        </authorList>
    </citation>
    <scope>NUCLEOTIDE SEQUENCE [LARGE SCALE GENOMIC DNA]</scope>
    <source>
        <strain evidence="1 2">Jena</strain>
    </source>
</reference>
<keyword evidence="2" id="KW-1185">Reference proteome</keyword>
<dbReference type="EMBL" id="MDYQ01000005">
    <property type="protein sequence ID" value="PRP89191.1"/>
    <property type="molecule type" value="Genomic_DNA"/>
</dbReference>
<dbReference type="InParanoid" id="A0A2P6NZ07"/>
<proteinExistence type="predicted"/>
<name>A0A2P6NZ07_9EUKA</name>
<gene>
    <name evidence="1" type="ORF">PROFUN_01911</name>
</gene>
<comment type="caution">
    <text evidence="1">The sequence shown here is derived from an EMBL/GenBank/DDBJ whole genome shotgun (WGS) entry which is preliminary data.</text>
</comment>
<evidence type="ECO:0000313" key="2">
    <source>
        <dbReference type="Proteomes" id="UP000241769"/>
    </source>
</evidence>